<dbReference type="Pfam" id="PF22692">
    <property type="entry name" value="LlgE_F_G_D1"/>
    <property type="match status" value="1"/>
</dbReference>
<keyword evidence="9" id="KW-0282">Flagellum</keyword>
<evidence type="ECO:0000259" key="8">
    <source>
        <dbReference type="Pfam" id="PF22692"/>
    </source>
</evidence>
<evidence type="ECO:0000256" key="3">
    <source>
        <dbReference type="ARBA" id="ARBA00023143"/>
    </source>
</evidence>
<dbReference type="SUPFAM" id="SSF117143">
    <property type="entry name" value="Flagellar hook protein flgE"/>
    <property type="match status" value="1"/>
</dbReference>
<dbReference type="InterPro" id="IPR020013">
    <property type="entry name" value="Flagellar_FlgE/F/G"/>
</dbReference>
<evidence type="ECO:0000313" key="10">
    <source>
        <dbReference type="Proteomes" id="UP001596024"/>
    </source>
</evidence>
<keyword evidence="9" id="KW-0969">Cilium</keyword>
<dbReference type="NCBIfam" id="TIGR02490">
    <property type="entry name" value="flgF"/>
    <property type="match status" value="1"/>
</dbReference>
<accession>A0ABV9NDI6</accession>
<comment type="similarity">
    <text evidence="2 4">Belongs to the flagella basal body rod proteins family.</text>
</comment>
<reference evidence="10" key="1">
    <citation type="journal article" date="2019" name="Int. J. Syst. Evol. Microbiol.">
        <title>The Global Catalogue of Microorganisms (GCM) 10K type strain sequencing project: providing services to taxonomists for standard genome sequencing and annotation.</title>
        <authorList>
            <consortium name="The Broad Institute Genomics Platform"/>
            <consortium name="The Broad Institute Genome Sequencing Center for Infectious Disease"/>
            <person name="Wu L."/>
            <person name="Ma J."/>
        </authorList>
    </citation>
    <scope>NUCLEOTIDE SEQUENCE [LARGE SCALE GENOMIC DNA]</scope>
    <source>
        <strain evidence="10">CCUG 62981</strain>
    </source>
</reference>
<keyword evidence="9" id="KW-0966">Cell projection</keyword>
<dbReference type="InterPro" id="IPR037925">
    <property type="entry name" value="FlgE/F/G-like"/>
</dbReference>
<sequence>MARPLRWTGQRGWQKSGRTRHTARKGEDGAMDNMMMIGLSQQQVLRRAMDITANNIANVSTAGFKAEQLLVEADPYTRARAEDGPARLNYVAEWGMGRDFSQGSLEQTGRPLDVAITGDGFFTIDTPQGERFTRDGRFSMDAAGTLTSANGAPVLGEGGAPITIDPEAGPVTILANGEVSQDGLVAGRIAITRFEDNGLLSKIGDNLYTAPEDAPRELALEPVIRQGFVESSNVRPIMEITSMMEVSRAYSSVTRMLQQADELSRKAIERLGRPG</sequence>
<feature type="domain" description="Flagellar basal-body/hook protein C-terminal" evidence="7">
    <location>
        <begin position="225"/>
        <end position="268"/>
    </location>
</feature>
<comment type="subcellular location">
    <subcellularLocation>
        <location evidence="1 4">Bacterial flagellum basal body</location>
    </subcellularLocation>
</comment>
<dbReference type="Pfam" id="PF00460">
    <property type="entry name" value="Flg_bb_rod"/>
    <property type="match status" value="1"/>
</dbReference>
<dbReference type="NCBIfam" id="TIGR03506">
    <property type="entry name" value="FlgEFG_subfam"/>
    <property type="match status" value="1"/>
</dbReference>
<evidence type="ECO:0000259" key="6">
    <source>
        <dbReference type="Pfam" id="PF00460"/>
    </source>
</evidence>
<feature type="domain" description="Flagellar basal body rod protein N-terminal" evidence="6">
    <location>
        <begin position="43"/>
        <end position="65"/>
    </location>
</feature>
<dbReference type="InterPro" id="IPR010930">
    <property type="entry name" value="Flg_bb/hook_C_dom"/>
</dbReference>
<dbReference type="PANTHER" id="PTHR30435">
    <property type="entry name" value="FLAGELLAR PROTEIN"/>
    <property type="match status" value="1"/>
</dbReference>
<dbReference type="EMBL" id="JBHSGQ010000003">
    <property type="protein sequence ID" value="MFC4725108.1"/>
    <property type="molecule type" value="Genomic_DNA"/>
</dbReference>
<keyword evidence="3 4" id="KW-0975">Bacterial flagellum</keyword>
<name>A0ABV9NDI6_9PROT</name>
<feature type="region of interest" description="Disordered" evidence="5">
    <location>
        <begin position="1"/>
        <end position="29"/>
    </location>
</feature>
<keyword evidence="10" id="KW-1185">Reference proteome</keyword>
<dbReference type="InterPro" id="IPR019776">
    <property type="entry name" value="Flagellar_basal_body_rod_CS"/>
</dbReference>
<dbReference type="PROSITE" id="PS00588">
    <property type="entry name" value="FLAGELLA_BB_ROD"/>
    <property type="match status" value="1"/>
</dbReference>
<evidence type="ECO:0000313" key="9">
    <source>
        <dbReference type="EMBL" id="MFC4725108.1"/>
    </source>
</evidence>
<dbReference type="Pfam" id="PF06429">
    <property type="entry name" value="Flg_bbr_C"/>
    <property type="match status" value="1"/>
</dbReference>
<comment type="subunit">
    <text evidence="4">The basal body constitutes a major portion of the flagellar organelle and consists of five rings (E,L,P,S, and M) mounted on a central rod. The rod consists of about 26 subunits of FlgG in the distal portion, and FlgB, FlgC and FlgF are thought to build up the proximal portion of the rod with about 6 subunits each.</text>
</comment>
<dbReference type="Proteomes" id="UP001596024">
    <property type="component" value="Unassembled WGS sequence"/>
</dbReference>
<dbReference type="InterPro" id="IPR001444">
    <property type="entry name" value="Flag_bb_rod_N"/>
</dbReference>
<proteinExistence type="inferred from homology"/>
<evidence type="ECO:0000256" key="5">
    <source>
        <dbReference type="SAM" id="MobiDB-lite"/>
    </source>
</evidence>
<evidence type="ECO:0000256" key="1">
    <source>
        <dbReference type="ARBA" id="ARBA00004117"/>
    </source>
</evidence>
<evidence type="ECO:0000256" key="4">
    <source>
        <dbReference type="RuleBase" id="RU362116"/>
    </source>
</evidence>
<organism evidence="9 10">
    <name type="scientific">Glycocaulis abyssi</name>
    <dbReference type="NCBI Taxonomy" id="1433403"/>
    <lineage>
        <taxon>Bacteria</taxon>
        <taxon>Pseudomonadati</taxon>
        <taxon>Pseudomonadota</taxon>
        <taxon>Alphaproteobacteria</taxon>
        <taxon>Maricaulales</taxon>
        <taxon>Maricaulaceae</taxon>
        <taxon>Glycocaulis</taxon>
    </lineage>
</organism>
<protein>
    <recommendedName>
        <fullName evidence="4">Flagellar basal-body rod protein FlgF</fullName>
    </recommendedName>
</protein>
<dbReference type="PANTHER" id="PTHR30435:SF19">
    <property type="entry name" value="FLAGELLAR BASAL-BODY ROD PROTEIN FLGG"/>
    <property type="match status" value="1"/>
</dbReference>
<dbReference type="RefSeq" id="WP_371392362.1">
    <property type="nucleotide sequence ID" value="NZ_CP163421.1"/>
</dbReference>
<dbReference type="InterPro" id="IPR012836">
    <property type="entry name" value="FlgF"/>
</dbReference>
<evidence type="ECO:0000259" key="7">
    <source>
        <dbReference type="Pfam" id="PF06429"/>
    </source>
</evidence>
<feature type="domain" description="Flagellar hook protein FlgE/F/G-like D1" evidence="8">
    <location>
        <begin position="115"/>
        <end position="180"/>
    </location>
</feature>
<dbReference type="InterPro" id="IPR053967">
    <property type="entry name" value="LlgE_F_G-like_D1"/>
</dbReference>
<evidence type="ECO:0000256" key="2">
    <source>
        <dbReference type="ARBA" id="ARBA00009677"/>
    </source>
</evidence>
<comment type="caution">
    <text evidence="9">The sequence shown here is derived from an EMBL/GenBank/DDBJ whole genome shotgun (WGS) entry which is preliminary data.</text>
</comment>
<gene>
    <name evidence="9" type="primary">flgF</name>
    <name evidence="9" type="ORF">ACFPB0_07385</name>
</gene>